<dbReference type="VEuPathDB" id="FungiDB:PC110_g10541"/>
<proteinExistence type="predicted"/>
<protein>
    <submittedName>
        <fullName evidence="1">Uncharacterized protein</fullName>
    </submittedName>
</protein>
<sequence>MFVSFLGEAVHFKASEMMLQLLRGTRSCDYRSFVSDIFKVDLIEVLWWEVSTSNSKVETMKSSELRDLWYSLLNELCCNRDSALAIMEKDFLERFIVLESSLSNSGLLQDPANTSFLRLVSSVFHATNLSDHERYFKKAVPTMEILAELCLCTIVCIFDMNEAKWNATEVLYALAMHQDTLIGVWKACYLYPTQISDAALVKGTERLCAVSEMLLQCGNNVADLILVLTAVLKICRQSIDILIRARNLSECWPMINVLVQVLQQCISDPSASSRSYLRPIVLTTSNPADFLPYYFPTELHVKATVLALQLVQLCLADRQFTESLETESDLLRNLFVCIATSNWRVASAAAIELSTLIHCDPDVTNPEDDEDGVTRYMCDQGDYRYLEFFSDFATQEVVRVAPSSRFPPCFVLLVRWLRFYSVNVTLLSDVQMVEDFAQELESTKELAETTQLDVHEKFAGSILEILLYLVANYHSVIYTSDNSESEEKEHSLFLQSLLALCQRRPRSCLDNADTCIVSSCRVRSRALKLVQLLCSIDLPHTRSVQVFSNPQQMQILMMIVENSTSDVEQNSAAQLMEALALKDPVKNVLIRDTSLLFRLGAWLEIDKLQLLAAAIIQRLATPSSSVLNRSVFGFSPSIQQQLAHFLIVGVEQKKPSQVLPKKSKPLLREVYRLRIEMQLEEDIKRSPRQKSSTSLLSVQLRLEIVDQSGLCLRQFEYQATVRSGDEFCYHEFLMEPAASIVRCTILTRNAAEYEDPKVRELELSRGIGSSTHRCDSVLLRFSEEPLRTSSVLSGILSRLLRQEIGPLSFEFFQALSGIVAEFCRDYSIFCDPVVDLPSQILVVLATSVEFAPAGKMDVTCLENLTTWFPNKPTVSNFKSIAPPVLHLIQNLRQLACIGDFTENLNYGSVLDSSASNFPQFWFLEKFVEFIGDVEVQDLTANVLNALFIENSDLLLYSELNALRLTYYSSIRAGVRTGIIPPQCSGVFQRIDQEHLLPSESSQWHNNQIGEKEKFHRHHSFLRQPNQLTASPSKYLQPEDIKFDSELRELILFTNEHAELLSVLTVNRKKALTSAIRVATQNARVLMAFHSMTSLALDFYIDTAKKLQNQKKSKLNSKRRVSAIVNIGKTEQTVFLEWLLLLEQLAGLLCSGLHELDAVYYMEIVSQFRSLILDLPLFLRKMECMGTHSRREALMLFLDNLHRLVKRATNRNELRVVAANGSGIVDQTKAIRARLRKLDVHISTSLAALLEAREGMENLSRLLLAMQYMWRRMMGTTSVEKAMASSRESISLLKKIKEKFVSFTHALRRPRAVFGARHETSAATEFDSPSELLKASQGTESKFHQVLLTFPVYLARFASGSLWLGICRYKANKAASTVFKE</sequence>
<dbReference type="Proteomes" id="UP000697107">
    <property type="component" value="Unassembled WGS sequence"/>
</dbReference>
<gene>
    <name evidence="1" type="ORF">PC118_g6028</name>
</gene>
<name>A0A8T1G9V5_9STRA</name>
<accession>A0A8T1G9V5</accession>
<dbReference type="EMBL" id="RCML01000129">
    <property type="protein sequence ID" value="KAG2989671.1"/>
    <property type="molecule type" value="Genomic_DNA"/>
</dbReference>
<comment type="caution">
    <text evidence="1">The sequence shown here is derived from an EMBL/GenBank/DDBJ whole genome shotgun (WGS) entry which is preliminary data.</text>
</comment>
<evidence type="ECO:0000313" key="2">
    <source>
        <dbReference type="Proteomes" id="UP000697107"/>
    </source>
</evidence>
<reference evidence="1" key="1">
    <citation type="submission" date="2018-10" db="EMBL/GenBank/DDBJ databases">
        <title>Effector identification in a new, highly contiguous assembly of the strawberry crown rot pathogen Phytophthora cactorum.</title>
        <authorList>
            <person name="Armitage A.D."/>
            <person name="Nellist C.F."/>
            <person name="Bates H."/>
            <person name="Vickerstaff R.J."/>
            <person name="Harrison R.J."/>
        </authorList>
    </citation>
    <scope>NUCLEOTIDE SEQUENCE</scope>
    <source>
        <strain evidence="1">P415</strain>
    </source>
</reference>
<organism evidence="1 2">
    <name type="scientific">Phytophthora cactorum</name>
    <dbReference type="NCBI Taxonomy" id="29920"/>
    <lineage>
        <taxon>Eukaryota</taxon>
        <taxon>Sar</taxon>
        <taxon>Stramenopiles</taxon>
        <taxon>Oomycota</taxon>
        <taxon>Peronosporomycetes</taxon>
        <taxon>Peronosporales</taxon>
        <taxon>Peronosporaceae</taxon>
        <taxon>Phytophthora</taxon>
    </lineage>
</organism>
<evidence type="ECO:0000313" key="1">
    <source>
        <dbReference type="EMBL" id="KAG2989671.1"/>
    </source>
</evidence>